<protein>
    <recommendedName>
        <fullName evidence="2">Zinc knuckle CX2CX4HX4C domain-containing protein</fullName>
    </recommendedName>
</protein>
<accession>A0A803LHG7</accession>
<reference evidence="3" key="2">
    <citation type="submission" date="2021-03" db="UniProtKB">
        <authorList>
            <consortium name="EnsemblPlants"/>
        </authorList>
    </citation>
    <scope>IDENTIFICATION</scope>
</reference>
<name>A0A803LHG7_CHEQI</name>
<dbReference type="InterPro" id="IPR025836">
    <property type="entry name" value="Zn_knuckle_CX2CX4HX4C"/>
</dbReference>
<dbReference type="PANTHER" id="PTHR33710:SF77">
    <property type="entry name" value="DNASE I-LIKE SUPERFAMILY PROTEIN"/>
    <property type="match status" value="1"/>
</dbReference>
<evidence type="ECO:0000313" key="4">
    <source>
        <dbReference type="Proteomes" id="UP000596660"/>
    </source>
</evidence>
<evidence type="ECO:0000313" key="3">
    <source>
        <dbReference type="EnsemblPlants" id="AUR62013414-RA:cds"/>
    </source>
</evidence>
<evidence type="ECO:0000256" key="1">
    <source>
        <dbReference type="SAM" id="MobiDB-lite"/>
    </source>
</evidence>
<keyword evidence="4" id="KW-1185">Reference proteome</keyword>
<reference evidence="3" key="1">
    <citation type="journal article" date="2017" name="Nature">
        <title>The genome of Chenopodium quinoa.</title>
        <authorList>
            <person name="Jarvis D.E."/>
            <person name="Ho Y.S."/>
            <person name="Lightfoot D.J."/>
            <person name="Schmoeckel S.M."/>
            <person name="Li B."/>
            <person name="Borm T.J.A."/>
            <person name="Ohyanagi H."/>
            <person name="Mineta K."/>
            <person name="Michell C.T."/>
            <person name="Saber N."/>
            <person name="Kharbatia N.M."/>
            <person name="Rupper R.R."/>
            <person name="Sharp A.R."/>
            <person name="Dally N."/>
            <person name="Boughton B.A."/>
            <person name="Woo Y.H."/>
            <person name="Gao G."/>
            <person name="Schijlen E.G.W.M."/>
            <person name="Guo X."/>
            <person name="Momin A.A."/>
            <person name="Negrao S."/>
            <person name="Al-Babili S."/>
            <person name="Gehring C."/>
            <person name="Roessner U."/>
            <person name="Jung C."/>
            <person name="Murphy K."/>
            <person name="Arold S.T."/>
            <person name="Gojobori T."/>
            <person name="van der Linden C.G."/>
            <person name="van Loo E.N."/>
            <person name="Jellen E.N."/>
            <person name="Maughan P.J."/>
            <person name="Tester M."/>
        </authorList>
    </citation>
    <scope>NUCLEOTIDE SEQUENCE [LARGE SCALE GENOMIC DNA]</scope>
    <source>
        <strain evidence="3">cv. PI 614886</strain>
    </source>
</reference>
<dbReference type="InterPro" id="IPR036691">
    <property type="entry name" value="Endo/exonu/phosph_ase_sf"/>
</dbReference>
<proteinExistence type="predicted"/>
<sequence length="564" mass="64204">MAETEELILLSLSSAEKVSNDKVPKEGNLDEAIDWDDNGEEDEDARLELALPRHGVEITNIGKNMFMFQFHHWKNKYRVIEEQPWHFDRHALLLGDITDSIKPSDTQLHHLPMWIRVYNLPLKGRLNLSNVEKIGNKLGIFVKMDNAAQVGIDKSIRLRVLIDVRRPLVKLVKLKMCGGVEENFEVKYEKPPIFCFFCGRIRHGVKDCEDCRDIEDPAVPYGNWLKASPWKYNTNCRRADEGSEGGSCARPLFVTKPKESEGEVSKGSGGKEGTSKQWKRFNRDGDHNMVNNINIAGEKRRVREGGIGADLLGISGEETSNKRRTIEAETDKVASPTQWALGEGRRRSGGLAMLWKGSMDVTVMSFSLNHIDVWVKEDGQDAWRFTGFYGHLEDENKHLTGALMKSLTGVHGQPWLCGGDFNLMLTSNEKKGGRDFDNVEAEILREAVNFCELVDMGFIGHDFTWTNNRGGKENVQERLDKYFANIAWKDCFPGSFVTHLSKRRSDHLPILLCIKNALNFPKKKKKKVKLYRFEEMWLRDEMCADIVSEAWDYGGDLCSKIACT</sequence>
<organism evidence="3 4">
    <name type="scientific">Chenopodium quinoa</name>
    <name type="common">Quinoa</name>
    <dbReference type="NCBI Taxonomy" id="63459"/>
    <lineage>
        <taxon>Eukaryota</taxon>
        <taxon>Viridiplantae</taxon>
        <taxon>Streptophyta</taxon>
        <taxon>Embryophyta</taxon>
        <taxon>Tracheophyta</taxon>
        <taxon>Spermatophyta</taxon>
        <taxon>Magnoliopsida</taxon>
        <taxon>eudicotyledons</taxon>
        <taxon>Gunneridae</taxon>
        <taxon>Pentapetalae</taxon>
        <taxon>Caryophyllales</taxon>
        <taxon>Chenopodiaceae</taxon>
        <taxon>Chenopodioideae</taxon>
        <taxon>Atripliceae</taxon>
        <taxon>Chenopodium</taxon>
    </lineage>
</organism>
<dbReference type="Gene3D" id="3.60.10.10">
    <property type="entry name" value="Endonuclease/exonuclease/phosphatase"/>
    <property type="match status" value="1"/>
</dbReference>
<evidence type="ECO:0000259" key="2">
    <source>
        <dbReference type="Pfam" id="PF14392"/>
    </source>
</evidence>
<dbReference type="EnsemblPlants" id="AUR62013414-RA">
    <property type="protein sequence ID" value="AUR62013414-RA:cds"/>
    <property type="gene ID" value="AUR62013414"/>
</dbReference>
<dbReference type="Gramene" id="AUR62013414-RA">
    <property type="protein sequence ID" value="AUR62013414-RA:cds"/>
    <property type="gene ID" value="AUR62013414"/>
</dbReference>
<dbReference type="Proteomes" id="UP000596660">
    <property type="component" value="Unplaced"/>
</dbReference>
<dbReference type="PANTHER" id="PTHR33710">
    <property type="entry name" value="BNAC02G09200D PROTEIN"/>
    <property type="match status" value="1"/>
</dbReference>
<feature type="domain" description="Zinc knuckle CX2CX4HX4C" evidence="2">
    <location>
        <begin position="162"/>
        <end position="209"/>
    </location>
</feature>
<dbReference type="AlphaFoldDB" id="A0A803LHG7"/>
<feature type="region of interest" description="Disordered" evidence="1">
    <location>
        <begin position="257"/>
        <end position="285"/>
    </location>
</feature>
<dbReference type="SUPFAM" id="SSF56219">
    <property type="entry name" value="DNase I-like"/>
    <property type="match status" value="1"/>
</dbReference>
<dbReference type="Pfam" id="PF14392">
    <property type="entry name" value="zf-CCHC_4"/>
    <property type="match status" value="1"/>
</dbReference>